<dbReference type="Proteomes" id="UP001610334">
    <property type="component" value="Unassembled WGS sequence"/>
</dbReference>
<name>A0ABR4GWU8_9EURO</name>
<comment type="caution">
    <text evidence="1">The sequence shown here is derived from an EMBL/GenBank/DDBJ whole genome shotgun (WGS) entry which is preliminary data.</text>
</comment>
<evidence type="ECO:0000313" key="2">
    <source>
        <dbReference type="Proteomes" id="UP001610334"/>
    </source>
</evidence>
<evidence type="ECO:0000313" key="1">
    <source>
        <dbReference type="EMBL" id="KAL2807682.1"/>
    </source>
</evidence>
<reference evidence="1 2" key="1">
    <citation type="submission" date="2024-07" db="EMBL/GenBank/DDBJ databases">
        <title>Section-level genome sequencing and comparative genomics of Aspergillus sections Usti and Cavernicolus.</title>
        <authorList>
            <consortium name="Lawrence Berkeley National Laboratory"/>
            <person name="Nybo J.L."/>
            <person name="Vesth T.C."/>
            <person name="Theobald S."/>
            <person name="Frisvad J.C."/>
            <person name="Larsen T.O."/>
            <person name="Kjaerboelling I."/>
            <person name="Rothschild-Mancinelli K."/>
            <person name="Lyhne E.K."/>
            <person name="Kogle M.E."/>
            <person name="Barry K."/>
            <person name="Clum A."/>
            <person name="Na H."/>
            <person name="Ledsgaard L."/>
            <person name="Lin J."/>
            <person name="Lipzen A."/>
            <person name="Kuo A."/>
            <person name="Riley R."/>
            <person name="Mondo S."/>
            <person name="Labutti K."/>
            <person name="Haridas S."/>
            <person name="Pangalinan J."/>
            <person name="Salamov A.A."/>
            <person name="Simmons B.A."/>
            <person name="Magnuson J.K."/>
            <person name="Chen J."/>
            <person name="Drula E."/>
            <person name="Henrissat B."/>
            <person name="Wiebenga A."/>
            <person name="Lubbers R.J."/>
            <person name="Gomes A.C."/>
            <person name="Makela M.R."/>
            <person name="Stajich J."/>
            <person name="Grigoriev I.V."/>
            <person name="Mortensen U.H."/>
            <person name="De Vries R.P."/>
            <person name="Baker S.E."/>
            <person name="Andersen M.R."/>
        </authorList>
    </citation>
    <scope>NUCLEOTIDE SEQUENCE [LARGE SCALE GENOMIC DNA]</scope>
    <source>
        <strain evidence="1 2">CBS 588.65</strain>
    </source>
</reference>
<protein>
    <submittedName>
        <fullName evidence="1">Uncharacterized protein</fullName>
    </submittedName>
</protein>
<organism evidence="1 2">
    <name type="scientific">Aspergillus granulosus</name>
    <dbReference type="NCBI Taxonomy" id="176169"/>
    <lineage>
        <taxon>Eukaryota</taxon>
        <taxon>Fungi</taxon>
        <taxon>Dikarya</taxon>
        <taxon>Ascomycota</taxon>
        <taxon>Pezizomycotina</taxon>
        <taxon>Eurotiomycetes</taxon>
        <taxon>Eurotiomycetidae</taxon>
        <taxon>Eurotiales</taxon>
        <taxon>Aspergillaceae</taxon>
        <taxon>Aspergillus</taxon>
        <taxon>Aspergillus subgen. Nidulantes</taxon>
    </lineage>
</organism>
<proteinExistence type="predicted"/>
<keyword evidence="2" id="KW-1185">Reference proteome</keyword>
<dbReference type="EMBL" id="JBFXLT010000134">
    <property type="protein sequence ID" value="KAL2807682.1"/>
    <property type="molecule type" value="Genomic_DNA"/>
</dbReference>
<sequence>MRRRTGSINLDIKIFSLDLIDEHRGGHFRPAVKEEVDGYRQMETSNHSGYALERARGSGTHSKGWERSIGLQISLTRSHPSNFQDLSHSLLAGRLYWLNKLERQRHLLSCLPPGAEPSHIDYHPTAVDPSTWRTCLVSLSSEPQALLTPRTLQMRPNTRLAEGLQLCRVCGQRSLTPPL</sequence>
<gene>
    <name evidence="1" type="ORF">BJX63DRAFT_63623</name>
</gene>
<accession>A0ABR4GWU8</accession>